<accession>A0AB39L0F7</accession>
<protein>
    <recommendedName>
        <fullName evidence="6">Probable acetyl-CoA acetyltransferase</fullName>
        <ecNumber evidence="2">2.3.1.9</ecNumber>
    </recommendedName>
    <alternativeName>
        <fullName evidence="5">Acetoacetyl-CoA thiolase</fullName>
    </alternativeName>
</protein>
<dbReference type="InterPro" id="IPR020617">
    <property type="entry name" value="Thiolase_C"/>
</dbReference>
<dbReference type="PROSITE" id="PS00099">
    <property type="entry name" value="THIOLASE_3"/>
    <property type="match status" value="1"/>
</dbReference>
<dbReference type="KEGG" id="spue:AB5L97_14125"/>
<keyword evidence="4 8" id="KW-0012">Acyltransferase</keyword>
<dbReference type="PROSITE" id="PS00737">
    <property type="entry name" value="THIOLASE_2"/>
    <property type="match status" value="1"/>
</dbReference>
<evidence type="ECO:0000256" key="4">
    <source>
        <dbReference type="ARBA" id="ARBA00023315"/>
    </source>
</evidence>
<comment type="similarity">
    <text evidence="1 8">Belongs to the thiolase-like superfamily. Thiolase family.</text>
</comment>
<dbReference type="EMBL" id="CP163302">
    <property type="protein sequence ID" value="XDP44404.1"/>
    <property type="molecule type" value="Genomic_DNA"/>
</dbReference>
<evidence type="ECO:0000256" key="2">
    <source>
        <dbReference type="ARBA" id="ARBA00012705"/>
    </source>
</evidence>
<feature type="active site" description="Proton acceptor" evidence="7">
    <location>
        <position position="365"/>
    </location>
</feature>
<dbReference type="Pfam" id="PF02803">
    <property type="entry name" value="Thiolase_C"/>
    <property type="match status" value="1"/>
</dbReference>
<feature type="active site" description="Acyl-thioester intermediate" evidence="7">
    <location>
        <position position="104"/>
    </location>
</feature>
<evidence type="ECO:0000256" key="1">
    <source>
        <dbReference type="ARBA" id="ARBA00010982"/>
    </source>
</evidence>
<dbReference type="RefSeq" id="WP_369045112.1">
    <property type="nucleotide sequence ID" value="NZ_CP163302.1"/>
</dbReference>
<evidence type="ECO:0000256" key="8">
    <source>
        <dbReference type="RuleBase" id="RU003557"/>
    </source>
</evidence>
<dbReference type="InterPro" id="IPR016039">
    <property type="entry name" value="Thiolase-like"/>
</dbReference>
<feature type="active site" description="Proton acceptor" evidence="7">
    <location>
        <position position="395"/>
    </location>
</feature>
<dbReference type="PROSITE" id="PS00098">
    <property type="entry name" value="THIOLASE_1"/>
    <property type="match status" value="1"/>
</dbReference>
<dbReference type="PANTHER" id="PTHR18919:SF107">
    <property type="entry name" value="ACETYL-COA ACETYLTRANSFERASE, CYTOSOLIC"/>
    <property type="match status" value="1"/>
</dbReference>
<dbReference type="PIRSF" id="PIRSF000429">
    <property type="entry name" value="Ac-CoA_Ac_transf"/>
    <property type="match status" value="1"/>
</dbReference>
<dbReference type="InterPro" id="IPR020613">
    <property type="entry name" value="Thiolase_CS"/>
</dbReference>
<evidence type="ECO:0000313" key="11">
    <source>
        <dbReference type="EMBL" id="XDP44404.1"/>
    </source>
</evidence>
<evidence type="ECO:0000259" key="10">
    <source>
        <dbReference type="Pfam" id="PF02803"/>
    </source>
</evidence>
<dbReference type="CDD" id="cd00751">
    <property type="entry name" value="thiolase"/>
    <property type="match status" value="1"/>
</dbReference>
<sequence length="408" mass="40793">MSENHNPSPEARSGGRPDDVVIVGAARTPQGKLLGQLAAVSAVELGGTAIAGALGRAGLAPEDVDAVVMGHVLQGGAGQNPARQTAVAAGIPLTAPAITLNKVCLSGLSAVIEAARMLRLGEAAVVVAGGQESMSQAPRLLSGTRSGSAYGSLELVDSAAHDGLTDAFDHEAMGLATDKANAALGLTREEADAVAAASHVRAGAALASGIWAQEIVPVKVPQRKGAVLEVTEDEGIRPDSTPETLARLRPAFSADGTVTAGNASPISDGASALVLTTRAEAERRALEVLAVVRSHGQIAGPDTTLPDKPAKAISAALAREGWTTGDLDIVEINEAFATVAAHSAALLGVPMDRVNVNGGAIAIGHPIGSSGARVVVSAVHELVRRGSGRAAVALCGGGGQGDALLLER</sequence>
<name>A0AB39L0F7_9MICC</name>
<evidence type="ECO:0000256" key="7">
    <source>
        <dbReference type="PIRSR" id="PIRSR000429-1"/>
    </source>
</evidence>
<evidence type="ECO:0000256" key="6">
    <source>
        <dbReference type="ARBA" id="ARBA00040529"/>
    </source>
</evidence>
<dbReference type="PANTHER" id="PTHR18919">
    <property type="entry name" value="ACETYL-COA C-ACYLTRANSFERASE"/>
    <property type="match status" value="1"/>
</dbReference>
<keyword evidence="3 8" id="KW-0808">Transferase</keyword>
<evidence type="ECO:0000256" key="3">
    <source>
        <dbReference type="ARBA" id="ARBA00022679"/>
    </source>
</evidence>
<evidence type="ECO:0000259" key="9">
    <source>
        <dbReference type="Pfam" id="PF00108"/>
    </source>
</evidence>
<dbReference type="EC" id="2.3.1.9" evidence="2"/>
<dbReference type="InterPro" id="IPR002155">
    <property type="entry name" value="Thiolase"/>
</dbReference>
<feature type="domain" description="Thiolase C-terminal" evidence="10">
    <location>
        <begin position="287"/>
        <end position="408"/>
    </location>
</feature>
<gene>
    <name evidence="11" type="ORF">AB5L97_14125</name>
</gene>
<dbReference type="AlphaFoldDB" id="A0AB39L0F7"/>
<dbReference type="NCBIfam" id="TIGR01930">
    <property type="entry name" value="AcCoA-C-Actrans"/>
    <property type="match status" value="1"/>
</dbReference>
<reference evidence="11" key="1">
    <citation type="submission" date="2024-07" db="EMBL/GenBank/DDBJ databases">
        <authorList>
            <person name="fu j."/>
        </authorList>
    </citation>
    <scope>NUCLEOTIDE SEQUENCE</scope>
    <source>
        <strain evidence="11">P10A9</strain>
    </source>
</reference>
<dbReference type="InterPro" id="IPR020615">
    <property type="entry name" value="Thiolase_acyl_enz_int_AS"/>
</dbReference>
<dbReference type="Gene3D" id="3.40.47.10">
    <property type="match status" value="2"/>
</dbReference>
<evidence type="ECO:0000256" key="5">
    <source>
        <dbReference type="ARBA" id="ARBA00030755"/>
    </source>
</evidence>
<dbReference type="SUPFAM" id="SSF53901">
    <property type="entry name" value="Thiolase-like"/>
    <property type="match status" value="2"/>
</dbReference>
<organism evidence="11">
    <name type="scientific">Sinomonas puerhi</name>
    <dbReference type="NCBI Taxonomy" id="3238584"/>
    <lineage>
        <taxon>Bacteria</taxon>
        <taxon>Bacillati</taxon>
        <taxon>Actinomycetota</taxon>
        <taxon>Actinomycetes</taxon>
        <taxon>Micrococcales</taxon>
        <taxon>Micrococcaceae</taxon>
        <taxon>Sinomonas</taxon>
    </lineage>
</organism>
<feature type="domain" description="Thiolase N-terminal" evidence="9">
    <location>
        <begin position="20"/>
        <end position="278"/>
    </location>
</feature>
<dbReference type="InterPro" id="IPR020616">
    <property type="entry name" value="Thiolase_N"/>
</dbReference>
<dbReference type="GO" id="GO:0003985">
    <property type="term" value="F:acetyl-CoA C-acetyltransferase activity"/>
    <property type="evidence" value="ECO:0007669"/>
    <property type="project" value="UniProtKB-EC"/>
</dbReference>
<dbReference type="InterPro" id="IPR020610">
    <property type="entry name" value="Thiolase_AS"/>
</dbReference>
<dbReference type="Pfam" id="PF00108">
    <property type="entry name" value="Thiolase_N"/>
    <property type="match status" value="1"/>
</dbReference>
<proteinExistence type="inferred from homology"/>